<dbReference type="Pfam" id="PF02129">
    <property type="entry name" value="Peptidase_S15"/>
    <property type="match status" value="1"/>
</dbReference>
<dbReference type="InterPro" id="IPR000383">
    <property type="entry name" value="Xaa-Pro-like_dom"/>
</dbReference>
<reference evidence="2" key="1">
    <citation type="submission" date="2018-05" db="EMBL/GenBank/DDBJ databases">
        <authorList>
            <person name="Lanie J.A."/>
            <person name="Ng W.-L."/>
            <person name="Kazmierczak K.M."/>
            <person name="Andrzejewski T.M."/>
            <person name="Davidsen T.M."/>
            <person name="Wayne K.J."/>
            <person name="Tettelin H."/>
            <person name="Glass J.I."/>
            <person name="Rusch D."/>
            <person name="Podicherti R."/>
            <person name="Tsui H.-C.T."/>
            <person name="Winkler M.E."/>
        </authorList>
    </citation>
    <scope>NUCLEOTIDE SEQUENCE</scope>
</reference>
<evidence type="ECO:0000313" key="2">
    <source>
        <dbReference type="EMBL" id="SVE09228.1"/>
    </source>
</evidence>
<organism evidence="2">
    <name type="scientific">marine metagenome</name>
    <dbReference type="NCBI Taxonomy" id="408172"/>
    <lineage>
        <taxon>unclassified sequences</taxon>
        <taxon>metagenomes</taxon>
        <taxon>ecological metagenomes</taxon>
    </lineage>
</organism>
<dbReference type="EMBL" id="UINC01193551">
    <property type="protein sequence ID" value="SVE09228.1"/>
    <property type="molecule type" value="Genomic_DNA"/>
</dbReference>
<sequence>MSFMSTFNITSTTHLTRDGIRLATDVYRPAQVDGSPLTGNFPIVLLRTPYDRKNTRYRAAGKYWAANGYVFVVQDCRGRFDSEGKFVLLANEGPDGYDAIEWLAEQSYSNGKIGTYGTSYSAWVQNAAALERPKALSAMWVTQGASNGATSSLRHNGVMELRWLTWAVTHGAVSPEAVRDSKLQEELYQNGIDMYDWLRRLPWGTGSDET</sequence>
<proteinExistence type="predicted"/>
<evidence type="ECO:0000259" key="1">
    <source>
        <dbReference type="Pfam" id="PF02129"/>
    </source>
</evidence>
<gene>
    <name evidence="2" type="ORF">METZ01_LOCUS462082</name>
</gene>
<name>A0A383AQ37_9ZZZZ</name>
<dbReference type="NCBIfam" id="TIGR00976">
    <property type="entry name" value="CocE_NonD"/>
    <property type="match status" value="1"/>
</dbReference>
<feature type="non-terminal residue" evidence="2">
    <location>
        <position position="210"/>
    </location>
</feature>
<accession>A0A383AQ37</accession>
<dbReference type="Gene3D" id="3.40.50.1820">
    <property type="entry name" value="alpha/beta hydrolase"/>
    <property type="match status" value="1"/>
</dbReference>
<dbReference type="InterPro" id="IPR005674">
    <property type="entry name" value="CocE/Ser_esterase"/>
</dbReference>
<feature type="domain" description="Xaa-Pro dipeptidyl-peptidase-like" evidence="1">
    <location>
        <begin position="18"/>
        <end position="176"/>
    </location>
</feature>
<dbReference type="InterPro" id="IPR029058">
    <property type="entry name" value="AB_hydrolase_fold"/>
</dbReference>
<dbReference type="SUPFAM" id="SSF53474">
    <property type="entry name" value="alpha/beta-Hydrolases"/>
    <property type="match status" value="1"/>
</dbReference>
<protein>
    <recommendedName>
        <fullName evidence="1">Xaa-Pro dipeptidyl-peptidase-like domain-containing protein</fullName>
    </recommendedName>
</protein>
<dbReference type="AlphaFoldDB" id="A0A383AQ37"/>
<dbReference type="GO" id="GO:0016787">
    <property type="term" value="F:hydrolase activity"/>
    <property type="evidence" value="ECO:0007669"/>
    <property type="project" value="InterPro"/>
</dbReference>